<evidence type="ECO:0000313" key="2">
    <source>
        <dbReference type="EMBL" id="KAK8494883.1"/>
    </source>
</evidence>
<sequence>MSPSVLVLALFQLWQLVRSYQPRHPHWRGKHLSSLLFEIVGSILPQYADLSSLEHLDLPTSYLTGGYGSVYRAQIPSGKIVALKKLHRREAEVVVSDMSFKDVENVI</sequence>
<keyword evidence="3" id="KW-1185">Reference proteome</keyword>
<feature type="chain" id="PRO_5046459940" description="Protein kinase domain-containing protein" evidence="1">
    <location>
        <begin position="20"/>
        <end position="107"/>
    </location>
</feature>
<accession>A0ABR2AN49</accession>
<gene>
    <name evidence="2" type="ORF">V6N12_073949</name>
</gene>
<comment type="caution">
    <text evidence="2">The sequence shown here is derived from an EMBL/GenBank/DDBJ whole genome shotgun (WGS) entry which is preliminary data.</text>
</comment>
<evidence type="ECO:0008006" key="4">
    <source>
        <dbReference type="Google" id="ProtNLM"/>
    </source>
</evidence>
<dbReference type="InterPro" id="IPR011009">
    <property type="entry name" value="Kinase-like_dom_sf"/>
</dbReference>
<reference evidence="2 3" key="1">
    <citation type="journal article" date="2024" name="G3 (Bethesda)">
        <title>Genome assembly of Hibiscus sabdariffa L. provides insights into metabolisms of medicinal natural products.</title>
        <authorList>
            <person name="Kim T."/>
        </authorList>
    </citation>
    <scope>NUCLEOTIDE SEQUENCE [LARGE SCALE GENOMIC DNA]</scope>
    <source>
        <strain evidence="2">TK-2024</strain>
        <tissue evidence="2">Old leaves</tissue>
    </source>
</reference>
<protein>
    <recommendedName>
        <fullName evidence="4">Protein kinase domain-containing protein</fullName>
    </recommendedName>
</protein>
<name>A0ABR2AN49_9ROSI</name>
<feature type="signal peptide" evidence="1">
    <location>
        <begin position="1"/>
        <end position="19"/>
    </location>
</feature>
<proteinExistence type="predicted"/>
<evidence type="ECO:0000256" key="1">
    <source>
        <dbReference type="SAM" id="SignalP"/>
    </source>
</evidence>
<organism evidence="2 3">
    <name type="scientific">Hibiscus sabdariffa</name>
    <name type="common">roselle</name>
    <dbReference type="NCBI Taxonomy" id="183260"/>
    <lineage>
        <taxon>Eukaryota</taxon>
        <taxon>Viridiplantae</taxon>
        <taxon>Streptophyta</taxon>
        <taxon>Embryophyta</taxon>
        <taxon>Tracheophyta</taxon>
        <taxon>Spermatophyta</taxon>
        <taxon>Magnoliopsida</taxon>
        <taxon>eudicotyledons</taxon>
        <taxon>Gunneridae</taxon>
        <taxon>Pentapetalae</taxon>
        <taxon>rosids</taxon>
        <taxon>malvids</taxon>
        <taxon>Malvales</taxon>
        <taxon>Malvaceae</taxon>
        <taxon>Malvoideae</taxon>
        <taxon>Hibiscus</taxon>
    </lineage>
</organism>
<keyword evidence="1" id="KW-0732">Signal</keyword>
<dbReference type="SUPFAM" id="SSF56112">
    <property type="entry name" value="Protein kinase-like (PK-like)"/>
    <property type="match status" value="1"/>
</dbReference>
<dbReference type="Proteomes" id="UP001472677">
    <property type="component" value="Unassembled WGS sequence"/>
</dbReference>
<evidence type="ECO:0000313" key="3">
    <source>
        <dbReference type="Proteomes" id="UP001472677"/>
    </source>
</evidence>
<dbReference type="EMBL" id="JBBPBM010000493">
    <property type="protein sequence ID" value="KAK8494883.1"/>
    <property type="molecule type" value="Genomic_DNA"/>
</dbReference>